<organism evidence="7 8">
    <name type="scientific">Aeoliella mucimassa</name>
    <dbReference type="NCBI Taxonomy" id="2527972"/>
    <lineage>
        <taxon>Bacteria</taxon>
        <taxon>Pseudomonadati</taxon>
        <taxon>Planctomycetota</taxon>
        <taxon>Planctomycetia</taxon>
        <taxon>Pirellulales</taxon>
        <taxon>Lacipirellulaceae</taxon>
        <taxon>Aeoliella</taxon>
    </lineage>
</organism>
<name>A0A518AHR4_9BACT</name>
<evidence type="ECO:0000259" key="6">
    <source>
        <dbReference type="Pfam" id="PF01343"/>
    </source>
</evidence>
<keyword evidence="3 7" id="KW-0378">Hydrolase</keyword>
<protein>
    <submittedName>
        <fullName evidence="7">Signal peptide peptidase SppA</fullName>
        <ecNumber evidence="7">3.4.21.-</ecNumber>
    </submittedName>
</protein>
<dbReference type="PANTHER" id="PTHR42987:SF4">
    <property type="entry name" value="PROTEASE SOHB-RELATED"/>
    <property type="match status" value="1"/>
</dbReference>
<evidence type="ECO:0000256" key="3">
    <source>
        <dbReference type="ARBA" id="ARBA00022801"/>
    </source>
</evidence>
<dbReference type="GO" id="GO:0008236">
    <property type="term" value="F:serine-type peptidase activity"/>
    <property type="evidence" value="ECO:0007669"/>
    <property type="project" value="UniProtKB-KW"/>
</dbReference>
<reference evidence="7 8" key="1">
    <citation type="submission" date="2019-02" db="EMBL/GenBank/DDBJ databases">
        <title>Deep-cultivation of Planctomycetes and their phenomic and genomic characterization uncovers novel biology.</title>
        <authorList>
            <person name="Wiegand S."/>
            <person name="Jogler M."/>
            <person name="Boedeker C."/>
            <person name="Pinto D."/>
            <person name="Vollmers J."/>
            <person name="Rivas-Marin E."/>
            <person name="Kohn T."/>
            <person name="Peeters S.H."/>
            <person name="Heuer A."/>
            <person name="Rast P."/>
            <person name="Oberbeckmann S."/>
            <person name="Bunk B."/>
            <person name="Jeske O."/>
            <person name="Meyerdierks A."/>
            <person name="Storesund J.E."/>
            <person name="Kallscheuer N."/>
            <person name="Luecker S."/>
            <person name="Lage O.M."/>
            <person name="Pohl T."/>
            <person name="Merkel B.J."/>
            <person name="Hornburger P."/>
            <person name="Mueller R.-W."/>
            <person name="Bruemmer F."/>
            <person name="Labrenz M."/>
            <person name="Spormann A.M."/>
            <person name="Op den Camp H."/>
            <person name="Overmann J."/>
            <person name="Amann R."/>
            <person name="Jetten M.S.M."/>
            <person name="Mascher T."/>
            <person name="Medema M.H."/>
            <person name="Devos D.P."/>
            <person name="Kaster A.-K."/>
            <person name="Ovreas L."/>
            <person name="Rohde M."/>
            <person name="Galperin M.Y."/>
            <person name="Jogler C."/>
        </authorList>
    </citation>
    <scope>NUCLEOTIDE SEQUENCE [LARGE SCALE GENOMIC DNA]</scope>
    <source>
        <strain evidence="7 8">Pan181</strain>
    </source>
</reference>
<dbReference type="NCBIfam" id="TIGR00706">
    <property type="entry name" value="SppA_dom"/>
    <property type="match status" value="1"/>
</dbReference>
<dbReference type="InterPro" id="IPR029045">
    <property type="entry name" value="ClpP/crotonase-like_dom_sf"/>
</dbReference>
<feature type="domain" description="Peptidase S49" evidence="6">
    <location>
        <begin position="136"/>
        <end position="290"/>
    </location>
</feature>
<dbReference type="GO" id="GO:0006508">
    <property type="term" value="P:proteolysis"/>
    <property type="evidence" value="ECO:0007669"/>
    <property type="project" value="UniProtKB-KW"/>
</dbReference>
<keyword evidence="2" id="KW-0645">Protease</keyword>
<dbReference type="InterPro" id="IPR002142">
    <property type="entry name" value="Peptidase_S49"/>
</dbReference>
<dbReference type="Gene3D" id="3.90.226.10">
    <property type="entry name" value="2-enoyl-CoA Hydratase, Chain A, domain 1"/>
    <property type="match status" value="1"/>
</dbReference>
<evidence type="ECO:0000313" key="8">
    <source>
        <dbReference type="Proteomes" id="UP000315750"/>
    </source>
</evidence>
<comment type="similarity">
    <text evidence="1">Belongs to the peptidase S49 family.</text>
</comment>
<dbReference type="AlphaFoldDB" id="A0A518AHR4"/>
<sequence>MPSDQPSPQIIIQQKESMFGRYGKFLIAGLVLAIMVIIGMRTAYQSYFNEAGGPQERYLHGERFAQKKIAVIKVSGTISEADTFVKEQIDRVAKDDQVVAVVLRINSPGGTVTYSDYLHHKLRQLATGEIRQGAGKDQPLPIVVSMGSLCASGGYYIASAVGDTPDSIFAEPATITGSIGVIIPHYDLSGLLANWSIENDSIATHPLKEILSMTKEMTEEQREILQTLVDEMLDDFKDKIKAGRPVFQEHPQDLDEIATGQIFSTDQAIELKLVDKKGYLEDAMARAAELGGTDLQNVRCVDYKRAPSAFDALTGNAKIESKADPMSIQTLQNMATPRAYFLYGGLPGLEAIE</sequence>
<evidence type="ECO:0000256" key="1">
    <source>
        <dbReference type="ARBA" id="ARBA00008683"/>
    </source>
</evidence>
<evidence type="ECO:0000256" key="2">
    <source>
        <dbReference type="ARBA" id="ARBA00022670"/>
    </source>
</evidence>
<dbReference type="Proteomes" id="UP000315750">
    <property type="component" value="Chromosome"/>
</dbReference>
<evidence type="ECO:0000256" key="4">
    <source>
        <dbReference type="ARBA" id="ARBA00022825"/>
    </source>
</evidence>
<keyword evidence="5" id="KW-0472">Membrane</keyword>
<proteinExistence type="inferred from homology"/>
<dbReference type="Gene3D" id="6.20.330.10">
    <property type="match status" value="1"/>
</dbReference>
<keyword evidence="5" id="KW-0812">Transmembrane</keyword>
<dbReference type="EC" id="3.4.21.-" evidence="7"/>
<dbReference type="CDD" id="cd07023">
    <property type="entry name" value="S49_Sppa_N_C"/>
    <property type="match status" value="1"/>
</dbReference>
<dbReference type="Pfam" id="PF01343">
    <property type="entry name" value="Peptidase_S49"/>
    <property type="match status" value="1"/>
</dbReference>
<keyword evidence="5" id="KW-1133">Transmembrane helix</keyword>
<dbReference type="InterPro" id="IPR047272">
    <property type="entry name" value="S49_SppA_C"/>
</dbReference>
<dbReference type="KEGG" id="amuc:Pan181_04540"/>
<accession>A0A518AHR4</accession>
<evidence type="ECO:0000313" key="7">
    <source>
        <dbReference type="EMBL" id="QDU54273.1"/>
    </source>
</evidence>
<feature type="transmembrane region" description="Helical" evidence="5">
    <location>
        <begin position="25"/>
        <end position="44"/>
    </location>
</feature>
<keyword evidence="4" id="KW-0720">Serine protease</keyword>
<dbReference type="PANTHER" id="PTHR42987">
    <property type="entry name" value="PEPTIDASE S49"/>
    <property type="match status" value="1"/>
</dbReference>
<evidence type="ECO:0000256" key="5">
    <source>
        <dbReference type="SAM" id="Phobius"/>
    </source>
</evidence>
<keyword evidence="8" id="KW-1185">Reference proteome</keyword>
<gene>
    <name evidence="7" type="primary">sppA_1</name>
    <name evidence="7" type="ORF">Pan181_04540</name>
</gene>
<dbReference type="EMBL" id="CP036278">
    <property type="protein sequence ID" value="QDU54273.1"/>
    <property type="molecule type" value="Genomic_DNA"/>
</dbReference>
<dbReference type="SUPFAM" id="SSF52096">
    <property type="entry name" value="ClpP/crotonase"/>
    <property type="match status" value="1"/>
</dbReference>
<dbReference type="InterPro" id="IPR004635">
    <property type="entry name" value="Pept_S49_SppA"/>
</dbReference>